<reference evidence="1 2" key="1">
    <citation type="journal article" date="2023" name="Sci. Data">
        <title>Genome assembly of the Korean intertidal mud-creeper Batillaria attramentaria.</title>
        <authorList>
            <person name="Patra A.K."/>
            <person name="Ho P.T."/>
            <person name="Jun S."/>
            <person name="Lee S.J."/>
            <person name="Kim Y."/>
            <person name="Won Y.J."/>
        </authorList>
    </citation>
    <scope>NUCLEOTIDE SEQUENCE [LARGE SCALE GENOMIC DNA]</scope>
    <source>
        <strain evidence="1">Wonlab-2016</strain>
    </source>
</reference>
<protein>
    <submittedName>
        <fullName evidence="1">Uncharacterized protein</fullName>
    </submittedName>
</protein>
<proteinExistence type="predicted"/>
<keyword evidence="2" id="KW-1185">Reference proteome</keyword>
<accession>A0ABD0L4Z4</accession>
<sequence>MSRRRVYCMGIGRGTYPTKLRTLAEKRGSLRNACIDSTFVTEKIFTRYCKNTDNVNTPGSEPVRVMPHVSAHF</sequence>
<gene>
    <name evidence="1" type="ORF">BaRGS_00014600</name>
</gene>
<evidence type="ECO:0000313" key="2">
    <source>
        <dbReference type="Proteomes" id="UP001519460"/>
    </source>
</evidence>
<dbReference type="Proteomes" id="UP001519460">
    <property type="component" value="Unassembled WGS sequence"/>
</dbReference>
<dbReference type="EMBL" id="JACVVK020000086">
    <property type="protein sequence ID" value="KAK7494127.1"/>
    <property type="molecule type" value="Genomic_DNA"/>
</dbReference>
<dbReference type="AlphaFoldDB" id="A0ABD0L4Z4"/>
<organism evidence="1 2">
    <name type="scientific">Batillaria attramentaria</name>
    <dbReference type="NCBI Taxonomy" id="370345"/>
    <lineage>
        <taxon>Eukaryota</taxon>
        <taxon>Metazoa</taxon>
        <taxon>Spiralia</taxon>
        <taxon>Lophotrochozoa</taxon>
        <taxon>Mollusca</taxon>
        <taxon>Gastropoda</taxon>
        <taxon>Caenogastropoda</taxon>
        <taxon>Sorbeoconcha</taxon>
        <taxon>Cerithioidea</taxon>
        <taxon>Batillariidae</taxon>
        <taxon>Batillaria</taxon>
    </lineage>
</organism>
<evidence type="ECO:0000313" key="1">
    <source>
        <dbReference type="EMBL" id="KAK7494127.1"/>
    </source>
</evidence>
<comment type="caution">
    <text evidence="1">The sequence shown here is derived from an EMBL/GenBank/DDBJ whole genome shotgun (WGS) entry which is preliminary data.</text>
</comment>
<name>A0ABD0L4Z4_9CAEN</name>